<keyword evidence="3" id="KW-0012">Acyltransferase</keyword>
<organism evidence="6 7">
    <name type="scientific">Rhipicephalus sanguineus</name>
    <name type="common">Brown dog tick</name>
    <name type="synonym">Ixodes sanguineus</name>
    <dbReference type="NCBI Taxonomy" id="34632"/>
    <lineage>
        <taxon>Eukaryota</taxon>
        <taxon>Metazoa</taxon>
        <taxon>Ecdysozoa</taxon>
        <taxon>Arthropoda</taxon>
        <taxon>Chelicerata</taxon>
        <taxon>Arachnida</taxon>
        <taxon>Acari</taxon>
        <taxon>Parasitiformes</taxon>
        <taxon>Ixodida</taxon>
        <taxon>Ixodoidea</taxon>
        <taxon>Ixodidae</taxon>
        <taxon>Rhipicephalinae</taxon>
        <taxon>Rhipicephalus</taxon>
        <taxon>Rhipicephalus</taxon>
    </lineage>
</organism>
<dbReference type="GO" id="GO:0005783">
    <property type="term" value="C:endoplasmic reticulum"/>
    <property type="evidence" value="ECO:0007669"/>
    <property type="project" value="TreeGrafter"/>
</dbReference>
<dbReference type="Pfam" id="PF01553">
    <property type="entry name" value="Acyltransferase"/>
    <property type="match status" value="1"/>
</dbReference>
<keyword evidence="4" id="KW-0472">Membrane</keyword>
<dbReference type="GO" id="GO:0016746">
    <property type="term" value="F:acyltransferase activity"/>
    <property type="evidence" value="ECO:0007669"/>
    <property type="project" value="UniProtKB-KW"/>
</dbReference>
<dbReference type="InterPro" id="IPR002123">
    <property type="entry name" value="Plipid/glycerol_acylTrfase"/>
</dbReference>
<dbReference type="CDD" id="cd07990">
    <property type="entry name" value="LPLAT_LCLAT1-like"/>
    <property type="match status" value="1"/>
</dbReference>
<evidence type="ECO:0000256" key="3">
    <source>
        <dbReference type="ARBA" id="ARBA00023315"/>
    </source>
</evidence>
<dbReference type="AlphaFoldDB" id="A0A9D4T5Z1"/>
<dbReference type="PANTHER" id="PTHR10983:SF73">
    <property type="entry name" value="1-ACYL-SN-GLYCEROL-3-PHOSPHATE ACYLTRANSFERASE EPSILON"/>
    <property type="match status" value="1"/>
</dbReference>
<reference evidence="6" key="1">
    <citation type="journal article" date="2020" name="Cell">
        <title>Large-Scale Comparative Analyses of Tick Genomes Elucidate Their Genetic Diversity and Vector Capacities.</title>
        <authorList>
            <consortium name="Tick Genome and Microbiome Consortium (TIGMIC)"/>
            <person name="Jia N."/>
            <person name="Wang J."/>
            <person name="Shi W."/>
            <person name="Du L."/>
            <person name="Sun Y."/>
            <person name="Zhan W."/>
            <person name="Jiang J.F."/>
            <person name="Wang Q."/>
            <person name="Zhang B."/>
            <person name="Ji P."/>
            <person name="Bell-Sakyi L."/>
            <person name="Cui X.M."/>
            <person name="Yuan T.T."/>
            <person name="Jiang B.G."/>
            <person name="Yang W.F."/>
            <person name="Lam T.T."/>
            <person name="Chang Q.C."/>
            <person name="Ding S.J."/>
            <person name="Wang X.J."/>
            <person name="Zhu J.G."/>
            <person name="Ruan X.D."/>
            <person name="Zhao L."/>
            <person name="Wei J.T."/>
            <person name="Ye R.Z."/>
            <person name="Que T.C."/>
            <person name="Du C.H."/>
            <person name="Zhou Y.H."/>
            <person name="Cheng J.X."/>
            <person name="Dai P.F."/>
            <person name="Guo W.B."/>
            <person name="Han X.H."/>
            <person name="Huang E.J."/>
            <person name="Li L.F."/>
            <person name="Wei W."/>
            <person name="Gao Y.C."/>
            <person name="Liu J.Z."/>
            <person name="Shao H.Z."/>
            <person name="Wang X."/>
            <person name="Wang C.C."/>
            <person name="Yang T.C."/>
            <person name="Huo Q.B."/>
            <person name="Li W."/>
            <person name="Chen H.Y."/>
            <person name="Chen S.E."/>
            <person name="Zhou L.G."/>
            <person name="Ni X.B."/>
            <person name="Tian J.H."/>
            <person name="Sheng Y."/>
            <person name="Liu T."/>
            <person name="Pan Y.S."/>
            <person name="Xia L.Y."/>
            <person name="Li J."/>
            <person name="Zhao F."/>
            <person name="Cao W.C."/>
        </authorList>
    </citation>
    <scope>NUCLEOTIDE SEQUENCE</scope>
    <source>
        <strain evidence="6">Rsan-2018</strain>
    </source>
</reference>
<sequence>MLASNVLPPSLHSNTCSCDIGKLSFHLIVLVTLAAPLFLVWSAWRLLTGLLALPHHVYQVGDDMVFHFCQRLMIALLEGVVGVKVLFYGDIGDIVQKKERAFYIVNHQSSFDWIAVSLLAERTGCTGNLRFIVKKTIQSVPLLGFYFHQSSVVLFPEGNRFIPGKMDVIKKSTEFAVSQGLPIPRQHLMPRARGFVLTVEEMRNYLDAVYCVTIIYGGTKMPHGGRRAAPNICDMFTGKCGVVHMHIKRTPINRLPDDDNGLKKFIFDAFYEKDKMLTAYYESDETPPELQNPVFVPCEHVHSKLVSVAAVFTVSFLLLTPGGRACVWMTWLYGSIFGYSWLGMNSVA</sequence>
<evidence type="ECO:0000259" key="5">
    <source>
        <dbReference type="SMART" id="SM00563"/>
    </source>
</evidence>
<reference evidence="6" key="2">
    <citation type="submission" date="2021-09" db="EMBL/GenBank/DDBJ databases">
        <authorList>
            <person name="Jia N."/>
            <person name="Wang J."/>
            <person name="Shi W."/>
            <person name="Du L."/>
            <person name="Sun Y."/>
            <person name="Zhan W."/>
            <person name="Jiang J."/>
            <person name="Wang Q."/>
            <person name="Zhang B."/>
            <person name="Ji P."/>
            <person name="Sakyi L.B."/>
            <person name="Cui X."/>
            <person name="Yuan T."/>
            <person name="Jiang B."/>
            <person name="Yang W."/>
            <person name="Lam T.T.-Y."/>
            <person name="Chang Q."/>
            <person name="Ding S."/>
            <person name="Wang X."/>
            <person name="Zhu J."/>
            <person name="Ruan X."/>
            <person name="Zhao L."/>
            <person name="Wei J."/>
            <person name="Que T."/>
            <person name="Du C."/>
            <person name="Cheng J."/>
            <person name="Dai P."/>
            <person name="Han X."/>
            <person name="Huang E."/>
            <person name="Gao Y."/>
            <person name="Liu J."/>
            <person name="Shao H."/>
            <person name="Ye R."/>
            <person name="Li L."/>
            <person name="Wei W."/>
            <person name="Wang X."/>
            <person name="Wang C."/>
            <person name="Huo Q."/>
            <person name="Li W."/>
            <person name="Guo W."/>
            <person name="Chen H."/>
            <person name="Chen S."/>
            <person name="Zhou L."/>
            <person name="Zhou L."/>
            <person name="Ni X."/>
            <person name="Tian J."/>
            <person name="Zhou Y."/>
            <person name="Sheng Y."/>
            <person name="Liu T."/>
            <person name="Pan Y."/>
            <person name="Xia L."/>
            <person name="Li J."/>
            <person name="Zhao F."/>
            <person name="Cao W."/>
        </authorList>
    </citation>
    <scope>NUCLEOTIDE SEQUENCE</scope>
    <source>
        <strain evidence="6">Rsan-2018</strain>
        <tissue evidence="6">Larvae</tissue>
    </source>
</reference>
<keyword evidence="4" id="KW-0812">Transmembrane</keyword>
<dbReference type="InterPro" id="IPR032098">
    <property type="entry name" value="Acyltransf_C"/>
</dbReference>
<dbReference type="Proteomes" id="UP000821837">
    <property type="component" value="Chromosome 10"/>
</dbReference>
<protein>
    <recommendedName>
        <fullName evidence="5">Phospholipid/glycerol acyltransferase domain-containing protein</fullName>
    </recommendedName>
</protein>
<name>A0A9D4T5Z1_RHISA</name>
<accession>A0A9D4T5Z1</accession>
<feature type="transmembrane region" description="Helical" evidence="4">
    <location>
        <begin position="23"/>
        <end position="44"/>
    </location>
</feature>
<dbReference type="GO" id="GO:0036149">
    <property type="term" value="P:phosphatidylinositol acyl-chain remodeling"/>
    <property type="evidence" value="ECO:0007669"/>
    <property type="project" value="TreeGrafter"/>
</dbReference>
<comment type="similarity">
    <text evidence="1">Belongs to the 1-acyl-sn-glycerol-3-phosphate acyltransferase family.</text>
</comment>
<keyword evidence="4" id="KW-1133">Transmembrane helix</keyword>
<keyword evidence="7" id="KW-1185">Reference proteome</keyword>
<dbReference type="VEuPathDB" id="VectorBase:RSAN_041146"/>
<evidence type="ECO:0000313" key="6">
    <source>
        <dbReference type="EMBL" id="KAH7976812.1"/>
    </source>
</evidence>
<proteinExistence type="inferred from homology"/>
<dbReference type="SUPFAM" id="SSF69593">
    <property type="entry name" value="Glycerol-3-phosphate (1)-acyltransferase"/>
    <property type="match status" value="1"/>
</dbReference>
<feature type="domain" description="Phospholipid/glycerol acyltransferase" evidence="5">
    <location>
        <begin position="101"/>
        <end position="196"/>
    </location>
</feature>
<dbReference type="SMART" id="SM00563">
    <property type="entry name" value="PlsC"/>
    <property type="match status" value="1"/>
</dbReference>
<dbReference type="EMBL" id="JABSTV010001246">
    <property type="protein sequence ID" value="KAH7976812.1"/>
    <property type="molecule type" value="Genomic_DNA"/>
</dbReference>
<dbReference type="Pfam" id="PF16076">
    <property type="entry name" value="Acyltransf_C"/>
    <property type="match status" value="1"/>
</dbReference>
<evidence type="ECO:0000256" key="1">
    <source>
        <dbReference type="ARBA" id="ARBA00008655"/>
    </source>
</evidence>
<evidence type="ECO:0000313" key="7">
    <source>
        <dbReference type="Proteomes" id="UP000821837"/>
    </source>
</evidence>
<evidence type="ECO:0000256" key="2">
    <source>
        <dbReference type="ARBA" id="ARBA00022679"/>
    </source>
</evidence>
<dbReference type="PANTHER" id="PTHR10983">
    <property type="entry name" value="1-ACYLGLYCEROL-3-PHOSPHATE ACYLTRANSFERASE-RELATED"/>
    <property type="match status" value="1"/>
</dbReference>
<keyword evidence="2" id="KW-0808">Transferase</keyword>
<comment type="caution">
    <text evidence="6">The sequence shown here is derived from an EMBL/GenBank/DDBJ whole genome shotgun (WGS) entry which is preliminary data.</text>
</comment>
<evidence type="ECO:0000256" key="4">
    <source>
        <dbReference type="SAM" id="Phobius"/>
    </source>
</evidence>
<gene>
    <name evidence="6" type="ORF">HPB52_019960</name>
</gene>